<dbReference type="SUPFAM" id="SSF53098">
    <property type="entry name" value="Ribonuclease H-like"/>
    <property type="match status" value="1"/>
</dbReference>
<protein>
    <submittedName>
        <fullName evidence="1">Uncharacterized protein</fullName>
    </submittedName>
</protein>
<dbReference type="EMBL" id="HG807452">
    <property type="protein sequence ID" value="CDW60823.1"/>
    <property type="molecule type" value="Genomic_DNA"/>
</dbReference>
<organism evidence="1 2">
    <name type="scientific">Trichuris trichiura</name>
    <name type="common">Whipworm</name>
    <name type="synonym">Trichocephalus trichiurus</name>
    <dbReference type="NCBI Taxonomy" id="36087"/>
    <lineage>
        <taxon>Eukaryota</taxon>
        <taxon>Metazoa</taxon>
        <taxon>Ecdysozoa</taxon>
        <taxon>Nematoda</taxon>
        <taxon>Enoplea</taxon>
        <taxon>Dorylaimia</taxon>
        <taxon>Trichinellida</taxon>
        <taxon>Trichuridae</taxon>
        <taxon>Trichuris</taxon>
    </lineage>
</organism>
<dbReference type="OrthoDB" id="5920271at2759"/>
<proteinExistence type="predicted"/>
<gene>
    <name evidence="1" type="ORF">TTRE_0000922201</name>
</gene>
<evidence type="ECO:0000313" key="2">
    <source>
        <dbReference type="Proteomes" id="UP000030665"/>
    </source>
</evidence>
<reference evidence="1" key="1">
    <citation type="submission" date="2014-01" db="EMBL/GenBank/DDBJ databases">
        <authorList>
            <person name="Aslett M."/>
        </authorList>
    </citation>
    <scope>NUCLEOTIDE SEQUENCE</scope>
</reference>
<accession>A0A077ZM47</accession>
<dbReference type="InterPro" id="IPR036397">
    <property type="entry name" value="RNaseH_sf"/>
</dbReference>
<dbReference type="InterPro" id="IPR012337">
    <property type="entry name" value="RNaseH-like_sf"/>
</dbReference>
<dbReference type="AlphaFoldDB" id="A0A077ZM47"/>
<name>A0A077ZM47_TRITR</name>
<evidence type="ECO:0000313" key="1">
    <source>
        <dbReference type="EMBL" id="CDW60823.1"/>
    </source>
</evidence>
<dbReference type="Gene3D" id="3.30.420.10">
    <property type="entry name" value="Ribonuclease H-like superfamily/Ribonuclease H"/>
    <property type="match status" value="1"/>
</dbReference>
<keyword evidence="2" id="KW-1185">Reference proteome</keyword>
<sequence>MMSIELMTDSLTRVPQKWLTSVTVPHEDVCAAITDVDIKRLIAKVHRDAGHPGVRRTLYFAKQLSPMACKRTVRQTVADCQTSADIVELLECVFCERGAPEELLVDNDTAFRSRTFSDFARRWNVRVIAARKGCPIIEAVHLYNITPRNNCTESSALAAAVYKYNVRVQGIDQRLVEDQPDDAPYHVDDKVWVRPPKAWCDSRFRSGTVTGSLSRHAVYVD</sequence>
<dbReference type="GO" id="GO:0003676">
    <property type="term" value="F:nucleic acid binding"/>
    <property type="evidence" value="ECO:0007669"/>
    <property type="project" value="InterPro"/>
</dbReference>
<dbReference type="Proteomes" id="UP000030665">
    <property type="component" value="Unassembled WGS sequence"/>
</dbReference>
<reference evidence="1" key="2">
    <citation type="submission" date="2014-03" db="EMBL/GenBank/DDBJ databases">
        <title>The whipworm genome and dual-species transcriptomics of an intimate host-pathogen interaction.</title>
        <authorList>
            <person name="Foth B.J."/>
            <person name="Tsai I.J."/>
            <person name="Reid A.J."/>
            <person name="Bancroft A.J."/>
            <person name="Nichol S."/>
            <person name="Tracey A."/>
            <person name="Holroyd N."/>
            <person name="Cotton J.A."/>
            <person name="Stanley E.J."/>
            <person name="Zarowiecki M."/>
            <person name="Liu J.Z."/>
            <person name="Huckvale T."/>
            <person name="Cooper P.J."/>
            <person name="Grencis R.K."/>
            <person name="Berriman M."/>
        </authorList>
    </citation>
    <scope>NUCLEOTIDE SEQUENCE [LARGE SCALE GENOMIC DNA]</scope>
</reference>